<name>A0ABU9TVN6_9GAMM</name>
<dbReference type="Pfam" id="PF13305">
    <property type="entry name" value="TetR_C_33"/>
    <property type="match status" value="1"/>
</dbReference>
<comment type="caution">
    <text evidence="6">The sequence shown here is derived from an EMBL/GenBank/DDBJ whole genome shotgun (WGS) entry which is preliminary data.</text>
</comment>
<dbReference type="InterPro" id="IPR025996">
    <property type="entry name" value="MT1864/Rv1816-like_C"/>
</dbReference>
<evidence type="ECO:0000256" key="4">
    <source>
        <dbReference type="PROSITE-ProRule" id="PRU00335"/>
    </source>
</evidence>
<dbReference type="InterPro" id="IPR009057">
    <property type="entry name" value="Homeodomain-like_sf"/>
</dbReference>
<protein>
    <submittedName>
        <fullName evidence="6">TetR/AcrR family transcriptional regulator</fullName>
    </submittedName>
</protein>
<keyword evidence="1" id="KW-0805">Transcription regulation</keyword>
<dbReference type="InterPro" id="IPR001647">
    <property type="entry name" value="HTH_TetR"/>
</dbReference>
<evidence type="ECO:0000256" key="1">
    <source>
        <dbReference type="ARBA" id="ARBA00023015"/>
    </source>
</evidence>
<dbReference type="PANTHER" id="PTHR30055:SF239">
    <property type="entry name" value="TRANSCRIPTIONAL REGULATORY PROTEIN"/>
    <property type="match status" value="1"/>
</dbReference>
<evidence type="ECO:0000256" key="3">
    <source>
        <dbReference type="ARBA" id="ARBA00023163"/>
    </source>
</evidence>
<dbReference type="EMBL" id="JBBMRA010000019">
    <property type="protein sequence ID" value="MEM5537776.1"/>
    <property type="molecule type" value="Genomic_DNA"/>
</dbReference>
<dbReference type="Pfam" id="PF00440">
    <property type="entry name" value="TetR_N"/>
    <property type="match status" value="1"/>
</dbReference>
<dbReference type="Gene3D" id="1.10.357.10">
    <property type="entry name" value="Tetracycline Repressor, domain 2"/>
    <property type="match status" value="1"/>
</dbReference>
<organism evidence="6 7">
    <name type="scientific">Neptuniibacter pectenicola</name>
    <dbReference type="NCBI Taxonomy" id="1806669"/>
    <lineage>
        <taxon>Bacteria</taxon>
        <taxon>Pseudomonadati</taxon>
        <taxon>Pseudomonadota</taxon>
        <taxon>Gammaproteobacteria</taxon>
        <taxon>Oceanospirillales</taxon>
        <taxon>Oceanospirillaceae</taxon>
        <taxon>Neptuniibacter</taxon>
    </lineage>
</organism>
<evidence type="ECO:0000259" key="5">
    <source>
        <dbReference type="PROSITE" id="PS50977"/>
    </source>
</evidence>
<feature type="DNA-binding region" description="H-T-H motif" evidence="4">
    <location>
        <begin position="34"/>
        <end position="53"/>
    </location>
</feature>
<dbReference type="RefSeq" id="WP_342854988.1">
    <property type="nucleotide sequence ID" value="NZ_JBBMRA010000019.1"/>
</dbReference>
<dbReference type="Proteomes" id="UP001449225">
    <property type="component" value="Unassembled WGS sequence"/>
</dbReference>
<dbReference type="InterPro" id="IPR036271">
    <property type="entry name" value="Tet_transcr_reg_TetR-rel_C_sf"/>
</dbReference>
<dbReference type="InterPro" id="IPR050109">
    <property type="entry name" value="HTH-type_TetR-like_transc_reg"/>
</dbReference>
<proteinExistence type="predicted"/>
<dbReference type="SUPFAM" id="SSF48498">
    <property type="entry name" value="Tetracyclin repressor-like, C-terminal domain"/>
    <property type="match status" value="1"/>
</dbReference>
<evidence type="ECO:0000313" key="7">
    <source>
        <dbReference type="Proteomes" id="UP001449225"/>
    </source>
</evidence>
<dbReference type="PRINTS" id="PR00455">
    <property type="entry name" value="HTHTETR"/>
</dbReference>
<accession>A0ABU9TVN6</accession>
<keyword evidence="7" id="KW-1185">Reference proteome</keyword>
<reference evidence="6 7" key="1">
    <citation type="submission" date="2024-03" db="EMBL/GenBank/DDBJ databases">
        <title>Community enrichment and isolation of bacterial strains for fucoidan degradation.</title>
        <authorList>
            <person name="Sichert A."/>
        </authorList>
    </citation>
    <scope>NUCLEOTIDE SEQUENCE [LARGE SCALE GENOMIC DNA]</scope>
    <source>
        <strain evidence="6 7">AS76</strain>
    </source>
</reference>
<keyword evidence="3" id="KW-0804">Transcription</keyword>
<dbReference type="PANTHER" id="PTHR30055">
    <property type="entry name" value="HTH-TYPE TRANSCRIPTIONAL REGULATOR RUTR"/>
    <property type="match status" value="1"/>
</dbReference>
<dbReference type="PROSITE" id="PS50977">
    <property type="entry name" value="HTH_TETR_2"/>
    <property type="match status" value="1"/>
</dbReference>
<keyword evidence="2 4" id="KW-0238">DNA-binding</keyword>
<gene>
    <name evidence="6" type="ORF">WNY58_15415</name>
</gene>
<evidence type="ECO:0000313" key="6">
    <source>
        <dbReference type="EMBL" id="MEM5537776.1"/>
    </source>
</evidence>
<evidence type="ECO:0000256" key="2">
    <source>
        <dbReference type="ARBA" id="ARBA00023125"/>
    </source>
</evidence>
<dbReference type="SUPFAM" id="SSF46689">
    <property type="entry name" value="Homeodomain-like"/>
    <property type="match status" value="1"/>
</dbReference>
<feature type="domain" description="HTH tetR-type" evidence="5">
    <location>
        <begin position="11"/>
        <end position="71"/>
    </location>
</feature>
<sequence length="209" mass="23711">MTETKKPYHHGDLREKLLNAATHLIADGGVDNLSIRKLADKVGASRTAPYHHFKDKNALLCAIAEQGFIQQNQLIKSISVQQETLSAHVLFENYVLTYIRFANENSETYDLMYGRDIWKTGTPTESLQAISKRCFKRWLDWVAVLQEQGLFDSEQPTLRIAQSSWAALHGLCRLFNDGVYINQDDVDEIAKTTIEMLVKKPLSPTNTPC</sequence>